<feature type="compositionally biased region" description="Low complexity" evidence="1">
    <location>
        <begin position="129"/>
        <end position="138"/>
    </location>
</feature>
<evidence type="ECO:0000256" key="1">
    <source>
        <dbReference type="SAM" id="MobiDB-lite"/>
    </source>
</evidence>
<keyword evidence="3" id="KW-1185">Reference proteome</keyword>
<proteinExistence type="predicted"/>
<gene>
    <name evidence="2" type="ORF">SISNIDRAFT_483839</name>
</gene>
<reference evidence="2 3" key="1">
    <citation type="journal article" date="2016" name="Mol. Biol. Evol.">
        <title>Comparative Genomics of Early-Diverging Mushroom-Forming Fungi Provides Insights into the Origins of Lignocellulose Decay Capabilities.</title>
        <authorList>
            <person name="Nagy L.G."/>
            <person name="Riley R."/>
            <person name="Tritt A."/>
            <person name="Adam C."/>
            <person name="Daum C."/>
            <person name="Floudas D."/>
            <person name="Sun H."/>
            <person name="Yadav J.S."/>
            <person name="Pangilinan J."/>
            <person name="Larsson K.H."/>
            <person name="Matsuura K."/>
            <person name="Barry K."/>
            <person name="Labutti K."/>
            <person name="Kuo R."/>
            <person name="Ohm R.A."/>
            <person name="Bhattacharya S.S."/>
            <person name="Shirouzu T."/>
            <person name="Yoshinaga Y."/>
            <person name="Martin F.M."/>
            <person name="Grigoriev I.V."/>
            <person name="Hibbett D.S."/>
        </authorList>
    </citation>
    <scope>NUCLEOTIDE SEQUENCE [LARGE SCALE GENOMIC DNA]</scope>
    <source>
        <strain evidence="2 3">HHB9708</strain>
    </source>
</reference>
<protein>
    <submittedName>
        <fullName evidence="2">Uncharacterized protein</fullName>
    </submittedName>
</protein>
<evidence type="ECO:0000313" key="2">
    <source>
        <dbReference type="EMBL" id="KZS95613.1"/>
    </source>
</evidence>
<dbReference type="EMBL" id="KV419401">
    <property type="protein sequence ID" value="KZS95613.1"/>
    <property type="molecule type" value="Genomic_DNA"/>
</dbReference>
<feature type="compositionally biased region" description="Polar residues" evidence="1">
    <location>
        <begin position="150"/>
        <end position="160"/>
    </location>
</feature>
<accession>A0A164X407</accession>
<organism evidence="2 3">
    <name type="scientific">Sistotremastrum niveocremeum HHB9708</name>
    <dbReference type="NCBI Taxonomy" id="1314777"/>
    <lineage>
        <taxon>Eukaryota</taxon>
        <taxon>Fungi</taxon>
        <taxon>Dikarya</taxon>
        <taxon>Basidiomycota</taxon>
        <taxon>Agaricomycotina</taxon>
        <taxon>Agaricomycetes</taxon>
        <taxon>Sistotremastrales</taxon>
        <taxon>Sistotremastraceae</taxon>
        <taxon>Sertulicium</taxon>
        <taxon>Sertulicium niveocremeum</taxon>
    </lineage>
</organism>
<feature type="region of interest" description="Disordered" evidence="1">
    <location>
        <begin position="129"/>
        <end position="201"/>
    </location>
</feature>
<dbReference type="AlphaFoldDB" id="A0A164X407"/>
<sequence length="272" mass="30237">MSGSGYWFSRPRNLRIRITDNPWVIRVQPYSIVGKRTFTTAPSSTEGDFSEILDPSDDPELILSALDIPPPPTTDFNMGLPLHTFQLPNREPTFLEQLTSEDVNAQLPVAGIARFGGLNIQSPDYPVASTSAATGASAHRPLNPSRLRHSTTANEVSTAPTAAMREPAPQAPGADSSRKQKKASTVPRKLEQLRRQQASEPEPNFWDMVGLSLKDWLDMARNKKERTPSLYIKGTKFERLLCFLQQMGFKPEEDDLDLKQSLPGLLSSNEYS</sequence>
<name>A0A164X407_9AGAM</name>
<evidence type="ECO:0000313" key="3">
    <source>
        <dbReference type="Proteomes" id="UP000076722"/>
    </source>
</evidence>
<dbReference type="Proteomes" id="UP000076722">
    <property type="component" value="Unassembled WGS sequence"/>
</dbReference>